<dbReference type="InterPro" id="IPR045584">
    <property type="entry name" value="Pilin-like"/>
</dbReference>
<evidence type="ECO:0000313" key="14">
    <source>
        <dbReference type="Proteomes" id="UP000545507"/>
    </source>
</evidence>
<dbReference type="Proteomes" id="UP000545507">
    <property type="component" value="Unassembled WGS sequence"/>
</dbReference>
<dbReference type="NCBIfam" id="TIGR02532">
    <property type="entry name" value="IV_pilin_GFxxxE"/>
    <property type="match status" value="1"/>
</dbReference>
<evidence type="ECO:0000256" key="1">
    <source>
        <dbReference type="ARBA" id="ARBA00004377"/>
    </source>
</evidence>
<dbReference type="InterPro" id="IPR012902">
    <property type="entry name" value="N_methyl_site"/>
</dbReference>
<reference evidence="13 14" key="1">
    <citation type="submission" date="2019-09" db="EMBL/GenBank/DDBJ databases">
        <title>Hydrogenophaga aromatica sp. nov., isolated from a para-xylene-degrading enrichment culture.</title>
        <authorList>
            <person name="Tancsics A."/>
            <person name="Banerjee S."/>
        </authorList>
    </citation>
    <scope>NUCLEOTIDE SEQUENCE [LARGE SCALE GENOMIC DNA]</scope>
    <source>
        <strain evidence="13 14">D2P1</strain>
    </source>
</reference>
<evidence type="ECO:0000256" key="11">
    <source>
        <dbReference type="SAM" id="Phobius"/>
    </source>
</evidence>
<feature type="transmembrane region" description="Helical" evidence="11">
    <location>
        <begin position="31"/>
        <end position="53"/>
    </location>
</feature>
<keyword evidence="3" id="KW-1003">Cell membrane</keyword>
<comment type="caution">
    <text evidence="13">The sequence shown here is derived from an EMBL/GenBank/DDBJ whole genome shotgun (WGS) entry which is preliminary data.</text>
</comment>
<comment type="similarity">
    <text evidence="9">Belongs to the GSP H family.</text>
</comment>
<feature type="domain" description="General secretion pathway GspH" evidence="12">
    <location>
        <begin position="70"/>
        <end position="155"/>
    </location>
</feature>
<gene>
    <name evidence="13" type="ORF">F3K02_09350</name>
</gene>
<name>A0A7Y8KWG1_9BURK</name>
<sequence length="199" mass="21220">MGPIRQHPADSIDVMVPANTPLSVPSRTCTLGFSLIELMVVISVLAILASIAAPSFQDSFEAYRVASARENLVSTIQFARTEAIRTGQPVVVRRKADCASNNWGCGWVVFRDTNGNNTQQAGEASIRETETQRGVSIRSNAGSADFQAVNIFGQFAGSPFFSFFIGPTPNDDANNCTRVAFSSAMRALSTKGSGSGFCP</sequence>
<evidence type="ECO:0000256" key="5">
    <source>
        <dbReference type="ARBA" id="ARBA00022519"/>
    </source>
</evidence>
<keyword evidence="14" id="KW-1185">Reference proteome</keyword>
<dbReference type="Gene3D" id="3.55.40.10">
    <property type="entry name" value="minor pseudopilin epsh domain"/>
    <property type="match status" value="1"/>
</dbReference>
<accession>A0A7Y8KWG1</accession>
<dbReference type="EMBL" id="VYGV01000006">
    <property type="protein sequence ID" value="NWF45450.1"/>
    <property type="molecule type" value="Genomic_DNA"/>
</dbReference>
<dbReference type="GO" id="GO:0015628">
    <property type="term" value="P:protein secretion by the type II secretion system"/>
    <property type="evidence" value="ECO:0007669"/>
    <property type="project" value="InterPro"/>
</dbReference>
<evidence type="ECO:0000256" key="9">
    <source>
        <dbReference type="ARBA" id="ARBA00025772"/>
    </source>
</evidence>
<comment type="subcellular location">
    <subcellularLocation>
        <location evidence="1">Cell inner membrane</location>
        <topology evidence="1">Single-pass membrane protein</topology>
    </subcellularLocation>
</comment>
<keyword evidence="5" id="KW-0997">Cell inner membrane</keyword>
<evidence type="ECO:0000256" key="3">
    <source>
        <dbReference type="ARBA" id="ARBA00022475"/>
    </source>
</evidence>
<dbReference type="SUPFAM" id="SSF54523">
    <property type="entry name" value="Pili subunits"/>
    <property type="match status" value="1"/>
</dbReference>
<evidence type="ECO:0000256" key="7">
    <source>
        <dbReference type="ARBA" id="ARBA00022989"/>
    </source>
</evidence>
<evidence type="ECO:0000256" key="10">
    <source>
        <dbReference type="ARBA" id="ARBA00030775"/>
    </source>
</evidence>
<evidence type="ECO:0000256" key="4">
    <source>
        <dbReference type="ARBA" id="ARBA00022481"/>
    </source>
</evidence>
<dbReference type="Pfam" id="PF12019">
    <property type="entry name" value="GspH"/>
    <property type="match status" value="1"/>
</dbReference>
<dbReference type="AlphaFoldDB" id="A0A7Y8KWG1"/>
<evidence type="ECO:0000313" key="13">
    <source>
        <dbReference type="EMBL" id="NWF45450.1"/>
    </source>
</evidence>
<evidence type="ECO:0000256" key="8">
    <source>
        <dbReference type="ARBA" id="ARBA00023136"/>
    </source>
</evidence>
<keyword evidence="6 11" id="KW-0812">Transmembrane</keyword>
<keyword evidence="7 11" id="KW-1133">Transmembrane helix</keyword>
<organism evidence="13 14">
    <name type="scientific">Hydrogenophaga aromaticivorans</name>
    <dbReference type="NCBI Taxonomy" id="2610898"/>
    <lineage>
        <taxon>Bacteria</taxon>
        <taxon>Pseudomonadati</taxon>
        <taxon>Pseudomonadota</taxon>
        <taxon>Betaproteobacteria</taxon>
        <taxon>Burkholderiales</taxon>
        <taxon>Comamonadaceae</taxon>
        <taxon>Hydrogenophaga</taxon>
    </lineage>
</organism>
<dbReference type="GO" id="GO:0005886">
    <property type="term" value="C:plasma membrane"/>
    <property type="evidence" value="ECO:0007669"/>
    <property type="project" value="UniProtKB-SubCell"/>
</dbReference>
<dbReference type="InterPro" id="IPR022346">
    <property type="entry name" value="T2SS_GspH"/>
</dbReference>
<protein>
    <recommendedName>
        <fullName evidence="2">Type II secretion system protein H</fullName>
    </recommendedName>
    <alternativeName>
        <fullName evidence="10">General secretion pathway protein H</fullName>
    </alternativeName>
</protein>
<evidence type="ECO:0000256" key="2">
    <source>
        <dbReference type="ARBA" id="ARBA00021549"/>
    </source>
</evidence>
<dbReference type="Pfam" id="PF07963">
    <property type="entry name" value="N_methyl"/>
    <property type="match status" value="1"/>
</dbReference>
<dbReference type="GO" id="GO:0015627">
    <property type="term" value="C:type II protein secretion system complex"/>
    <property type="evidence" value="ECO:0007669"/>
    <property type="project" value="InterPro"/>
</dbReference>
<keyword evidence="8 11" id="KW-0472">Membrane</keyword>
<keyword evidence="4" id="KW-0488">Methylation</keyword>
<proteinExistence type="inferred from homology"/>
<evidence type="ECO:0000259" key="12">
    <source>
        <dbReference type="Pfam" id="PF12019"/>
    </source>
</evidence>
<evidence type="ECO:0000256" key="6">
    <source>
        <dbReference type="ARBA" id="ARBA00022692"/>
    </source>
</evidence>